<dbReference type="InterPro" id="IPR002110">
    <property type="entry name" value="Ankyrin_rpt"/>
</dbReference>
<gene>
    <name evidence="4" type="ORF">HAKA00212_LOCUS8348</name>
</gene>
<evidence type="ECO:0000256" key="1">
    <source>
        <dbReference type="ARBA" id="ARBA00022737"/>
    </source>
</evidence>
<dbReference type="Pfam" id="PF00023">
    <property type="entry name" value="Ank"/>
    <property type="match status" value="1"/>
</dbReference>
<evidence type="ECO:0000256" key="2">
    <source>
        <dbReference type="ARBA" id="ARBA00023043"/>
    </source>
</evidence>
<evidence type="ECO:0000313" key="4">
    <source>
        <dbReference type="EMBL" id="CAE0629663.1"/>
    </source>
</evidence>
<accession>A0A7S4D5C5</accession>
<evidence type="ECO:0000256" key="3">
    <source>
        <dbReference type="PROSITE-ProRule" id="PRU00023"/>
    </source>
</evidence>
<dbReference type="InterPro" id="IPR051637">
    <property type="entry name" value="Ank_repeat_dom-contain_49"/>
</dbReference>
<feature type="repeat" description="ANK" evidence="3">
    <location>
        <begin position="54"/>
        <end position="86"/>
    </location>
</feature>
<dbReference type="InterPro" id="IPR036770">
    <property type="entry name" value="Ankyrin_rpt-contain_sf"/>
</dbReference>
<organism evidence="4">
    <name type="scientific">Heterosigma akashiwo</name>
    <name type="common">Chromophytic alga</name>
    <name type="synonym">Heterosigma carterae</name>
    <dbReference type="NCBI Taxonomy" id="2829"/>
    <lineage>
        <taxon>Eukaryota</taxon>
        <taxon>Sar</taxon>
        <taxon>Stramenopiles</taxon>
        <taxon>Ochrophyta</taxon>
        <taxon>Raphidophyceae</taxon>
        <taxon>Chattonellales</taxon>
        <taxon>Chattonellaceae</taxon>
        <taxon>Heterosigma</taxon>
    </lineage>
</organism>
<feature type="repeat" description="ANK" evidence="3">
    <location>
        <begin position="87"/>
        <end position="119"/>
    </location>
</feature>
<sequence length="317" mass="34477">MTDKAKAFFDACAEGRHLEVQEALREASDAQTHTLLDQDVPFKPNPDDEPYWEPELKPLHVAAWRGHGEVVELLVDKGANLDAQDNDGRTALHYAALNGHGEVIKLLVDKGANIVAQNNGGETALHSAAAGGRGEVVKLLVDKGANLDAQDNDGRTALHSAITSKQTDGGKCIDFLLQKHAEKRRQTANGIQEGLIYSSVLRACEDAEKLVLFKSNLLTNISHKQSNDSIMNVLGLFAVLIDSRRAKSFKFSDDEISKIGKVLAGSLAQIVSSGLFNTPLATLALLAGALGNRARLRVVYKSKMIFWRSGRRQFSFP</sequence>
<dbReference type="PROSITE" id="PS50297">
    <property type="entry name" value="ANK_REP_REGION"/>
    <property type="match status" value="3"/>
</dbReference>
<dbReference type="PANTHER" id="PTHR24180:SF45">
    <property type="entry name" value="POLY [ADP-RIBOSE] POLYMERASE TANKYRASE"/>
    <property type="match status" value="1"/>
</dbReference>
<dbReference type="Gene3D" id="1.25.40.20">
    <property type="entry name" value="Ankyrin repeat-containing domain"/>
    <property type="match status" value="2"/>
</dbReference>
<keyword evidence="2 3" id="KW-0040">ANK repeat</keyword>
<name>A0A7S4D5C5_HETAK</name>
<keyword evidence="1" id="KW-0677">Repeat</keyword>
<protein>
    <submittedName>
        <fullName evidence="4">Uncharacterized protein</fullName>
    </submittedName>
</protein>
<dbReference type="PROSITE" id="PS50088">
    <property type="entry name" value="ANK_REPEAT"/>
    <property type="match status" value="3"/>
</dbReference>
<dbReference type="SUPFAM" id="SSF48403">
    <property type="entry name" value="Ankyrin repeat"/>
    <property type="match status" value="1"/>
</dbReference>
<dbReference type="PANTHER" id="PTHR24180">
    <property type="entry name" value="CYCLIN-DEPENDENT KINASE INHIBITOR 2C-RELATED"/>
    <property type="match status" value="1"/>
</dbReference>
<dbReference type="SMART" id="SM00248">
    <property type="entry name" value="ANK"/>
    <property type="match status" value="4"/>
</dbReference>
<dbReference type="AlphaFoldDB" id="A0A7S4D5C5"/>
<feature type="repeat" description="ANK" evidence="3">
    <location>
        <begin position="120"/>
        <end position="152"/>
    </location>
</feature>
<reference evidence="4" key="1">
    <citation type="submission" date="2021-01" db="EMBL/GenBank/DDBJ databases">
        <authorList>
            <person name="Corre E."/>
            <person name="Pelletier E."/>
            <person name="Niang G."/>
            <person name="Scheremetjew M."/>
            <person name="Finn R."/>
            <person name="Kale V."/>
            <person name="Holt S."/>
            <person name="Cochrane G."/>
            <person name="Meng A."/>
            <person name="Brown T."/>
            <person name="Cohen L."/>
        </authorList>
    </citation>
    <scope>NUCLEOTIDE SEQUENCE</scope>
    <source>
        <strain evidence="4">CCMP3107</strain>
    </source>
</reference>
<proteinExistence type="predicted"/>
<dbReference type="PRINTS" id="PR01415">
    <property type="entry name" value="ANKYRIN"/>
</dbReference>
<dbReference type="EMBL" id="HBIU01017910">
    <property type="protein sequence ID" value="CAE0629663.1"/>
    <property type="molecule type" value="Transcribed_RNA"/>
</dbReference>
<dbReference type="Pfam" id="PF12796">
    <property type="entry name" value="Ank_2"/>
    <property type="match status" value="1"/>
</dbReference>